<dbReference type="EMBL" id="CP046455">
    <property type="protein sequence ID" value="QGU07941.1"/>
    <property type="molecule type" value="Genomic_DNA"/>
</dbReference>
<accession>A0A6B8W5T5</accession>
<dbReference type="Proteomes" id="UP000424462">
    <property type="component" value="Chromosome"/>
</dbReference>
<dbReference type="Pfam" id="PF12079">
    <property type="entry name" value="DUF3558"/>
    <property type="match status" value="1"/>
</dbReference>
<dbReference type="InterPro" id="IPR024520">
    <property type="entry name" value="DUF3558"/>
</dbReference>
<reference evidence="2 3" key="1">
    <citation type="submission" date="2019-11" db="EMBL/GenBank/DDBJ databases">
        <title>Complete genome sequence of Corynebacterium kalinowskii 1959, a novel Corynebacterium species isolated from soil of a small paddock in Vilsendorf, Germany.</title>
        <authorList>
            <person name="Schaffert L."/>
            <person name="Ruwe M."/>
            <person name="Milse J."/>
            <person name="Hanuschka K."/>
            <person name="Ortseifen V."/>
            <person name="Droste J."/>
            <person name="Brandt D."/>
            <person name="Schlueter L."/>
            <person name="Kutter Y."/>
            <person name="Vinke S."/>
            <person name="Viehoefer P."/>
            <person name="Jacob L."/>
            <person name="Luebke N.-C."/>
            <person name="Schulte-Berndt E."/>
            <person name="Hain C."/>
            <person name="Linder M."/>
            <person name="Schmidt P."/>
            <person name="Wollenschlaeger L."/>
            <person name="Luttermann T."/>
            <person name="Thieme E."/>
            <person name="Hassa J."/>
            <person name="Haak M."/>
            <person name="Wittchen M."/>
            <person name="Mentz A."/>
            <person name="Persicke M."/>
            <person name="Busche T."/>
            <person name="Ruckert C."/>
        </authorList>
    </citation>
    <scope>NUCLEOTIDE SEQUENCE [LARGE SCALE GENOMIC DNA]</scope>
    <source>
        <strain evidence="2 3">2039</strain>
    </source>
</reference>
<dbReference type="KEGG" id="cok:COCCU_10110"/>
<gene>
    <name evidence="2" type="ORF">COCCU_10110</name>
</gene>
<protein>
    <recommendedName>
        <fullName evidence="4">DUF3558 domain-containing protein</fullName>
    </recommendedName>
</protein>
<evidence type="ECO:0000313" key="2">
    <source>
        <dbReference type="EMBL" id="QGU07941.1"/>
    </source>
</evidence>
<feature type="region of interest" description="Disordered" evidence="1">
    <location>
        <begin position="42"/>
        <end position="62"/>
    </location>
</feature>
<sequence length="219" mass="24019" precursor="true">MHLADLSRTRQSYSISSISLITALLLSALLCVSCGTIPVADGETDTHPAAGSETEMAAETEPETTAPLIVLGEFEGESDTFDLFDPCTEIPWEVYQKVGFVERVGEPFYDLGLSSSCSLKSPAEQGRFAMVRITGDKVPYDRIVETGSLIDTTAESRLPGVYHHWLGWEENRHCAAAMHTTRGRITVNYFDRDLEGQLDALCAKANKYLEDIHEQAGGV</sequence>
<organism evidence="2 3">
    <name type="scientific">Corynebacterium occultum</name>
    <dbReference type="NCBI Taxonomy" id="2675219"/>
    <lineage>
        <taxon>Bacteria</taxon>
        <taxon>Bacillati</taxon>
        <taxon>Actinomycetota</taxon>
        <taxon>Actinomycetes</taxon>
        <taxon>Mycobacteriales</taxon>
        <taxon>Corynebacteriaceae</taxon>
        <taxon>Corynebacterium</taxon>
    </lineage>
</organism>
<evidence type="ECO:0000256" key="1">
    <source>
        <dbReference type="SAM" id="MobiDB-lite"/>
    </source>
</evidence>
<dbReference type="RefSeq" id="WP_156231374.1">
    <property type="nucleotide sequence ID" value="NZ_CP046455.1"/>
</dbReference>
<keyword evidence="3" id="KW-1185">Reference proteome</keyword>
<name>A0A6B8W5T5_9CORY</name>
<proteinExistence type="predicted"/>
<evidence type="ECO:0000313" key="3">
    <source>
        <dbReference type="Proteomes" id="UP000424462"/>
    </source>
</evidence>
<evidence type="ECO:0008006" key="4">
    <source>
        <dbReference type="Google" id="ProtNLM"/>
    </source>
</evidence>
<dbReference type="AlphaFoldDB" id="A0A6B8W5T5"/>